<dbReference type="PROSITE" id="PS51918">
    <property type="entry name" value="RADICAL_SAM"/>
    <property type="match status" value="1"/>
</dbReference>
<dbReference type="InterPro" id="IPR010505">
    <property type="entry name" value="MoaA_twitch"/>
</dbReference>
<dbReference type="GO" id="GO:0061799">
    <property type="term" value="F:cyclic pyranopterin monophosphate synthase activity"/>
    <property type="evidence" value="ECO:0007669"/>
    <property type="project" value="TreeGrafter"/>
</dbReference>
<dbReference type="SFLD" id="SFLDS00029">
    <property type="entry name" value="Radical_SAM"/>
    <property type="match status" value="1"/>
</dbReference>
<dbReference type="KEGG" id="buo:BRPE64_DCDS08770"/>
<evidence type="ECO:0000256" key="5">
    <source>
        <dbReference type="ARBA" id="ARBA00022741"/>
    </source>
</evidence>
<feature type="binding site" evidence="12">
    <location>
        <position position="291"/>
    </location>
    <ligand>
        <name>[4Fe-4S] cluster</name>
        <dbReference type="ChEBI" id="CHEBI:49883"/>
        <label>2</label>
        <note>4Fe-4S-substrate</note>
    </ligand>
</feature>
<keyword evidence="10 12" id="KW-0456">Lyase</keyword>
<evidence type="ECO:0000256" key="3">
    <source>
        <dbReference type="ARBA" id="ARBA00022691"/>
    </source>
</evidence>
<evidence type="ECO:0000313" key="14">
    <source>
        <dbReference type="EMBL" id="BAN27813.1"/>
    </source>
</evidence>
<feature type="binding site" evidence="12">
    <location>
        <position position="45"/>
    </location>
    <ligand>
        <name>[4Fe-4S] cluster</name>
        <dbReference type="ChEBI" id="CHEBI:49883"/>
        <label>1</label>
        <note>4Fe-4S-S-AdoMet</note>
    </ligand>
</feature>
<protein>
    <recommendedName>
        <fullName evidence="1 12">GTP 3',8-cyclase</fullName>
        <ecNumber evidence="1 12">4.1.99.22</ecNumber>
    </recommendedName>
    <alternativeName>
        <fullName evidence="12">Molybdenum cofactor biosynthesis protein A</fullName>
    </alternativeName>
</protein>
<dbReference type="PANTHER" id="PTHR22960:SF0">
    <property type="entry name" value="MOLYBDENUM COFACTOR BIOSYNTHESIS PROTEIN 1"/>
    <property type="match status" value="1"/>
</dbReference>
<dbReference type="EC" id="4.1.99.22" evidence="1 12"/>
<feature type="binding site" evidence="12">
    <location>
        <position position="89"/>
    </location>
    <ligand>
        <name>S-adenosyl-L-methionine</name>
        <dbReference type="ChEBI" id="CHEBI:59789"/>
    </ligand>
</feature>
<dbReference type="SFLD" id="SFLDG01386">
    <property type="entry name" value="main_SPASM_domain-containing"/>
    <property type="match status" value="1"/>
</dbReference>
<dbReference type="PATRIC" id="fig|758793.3.peg.6020"/>
<evidence type="ECO:0000256" key="2">
    <source>
        <dbReference type="ARBA" id="ARBA00022485"/>
    </source>
</evidence>
<evidence type="ECO:0000256" key="6">
    <source>
        <dbReference type="ARBA" id="ARBA00023004"/>
    </source>
</evidence>
<geneLocation type="plasmid" evidence="14 15">
    <name>p1</name>
</geneLocation>
<comment type="cofactor">
    <cofactor evidence="12">
        <name>[4Fe-4S] cluster</name>
        <dbReference type="ChEBI" id="CHEBI:49883"/>
    </cofactor>
    <text evidence="12">Binds 2 [4Fe-4S] clusters. Binds 1 [4Fe-4S] cluster coordinated with 3 cysteines and an exchangeable S-adenosyl-L-methionine and 1 [4Fe-4S] cluster coordinated with 3 cysteines and the GTP-derived substrate.</text>
</comment>
<feature type="binding site" evidence="12">
    <location>
        <position position="176"/>
    </location>
    <ligand>
        <name>GTP</name>
        <dbReference type="ChEBI" id="CHEBI:37565"/>
    </ligand>
</feature>
<organism evidence="14 15">
    <name type="scientific">Caballeronia insecticola</name>
    <dbReference type="NCBI Taxonomy" id="758793"/>
    <lineage>
        <taxon>Bacteria</taxon>
        <taxon>Pseudomonadati</taxon>
        <taxon>Pseudomonadota</taxon>
        <taxon>Betaproteobacteria</taxon>
        <taxon>Burkholderiales</taxon>
        <taxon>Burkholderiaceae</taxon>
        <taxon>Caballeronia</taxon>
    </lineage>
</organism>
<dbReference type="UniPathway" id="UPA00344"/>
<feature type="binding site" evidence="12">
    <location>
        <position position="210"/>
    </location>
    <ligand>
        <name>S-adenosyl-L-methionine</name>
        <dbReference type="ChEBI" id="CHEBI:59789"/>
    </ligand>
</feature>
<comment type="subunit">
    <text evidence="12">Monomer and homodimer.</text>
</comment>
<dbReference type="Gene3D" id="3.20.20.70">
    <property type="entry name" value="Aldolase class I"/>
    <property type="match status" value="1"/>
</dbReference>
<dbReference type="Pfam" id="PF04055">
    <property type="entry name" value="Radical_SAM"/>
    <property type="match status" value="1"/>
</dbReference>
<dbReference type="InterPro" id="IPR013785">
    <property type="entry name" value="Aldolase_TIM"/>
</dbReference>
<dbReference type="NCBIfam" id="TIGR02666">
    <property type="entry name" value="moaA"/>
    <property type="match status" value="1"/>
</dbReference>
<keyword evidence="7 12" id="KW-0411">Iron-sulfur</keyword>
<dbReference type="SUPFAM" id="SSF102114">
    <property type="entry name" value="Radical SAM enzymes"/>
    <property type="match status" value="1"/>
</dbReference>
<dbReference type="CDD" id="cd01335">
    <property type="entry name" value="Radical_SAM"/>
    <property type="match status" value="1"/>
</dbReference>
<comment type="similarity">
    <text evidence="12">Belongs to the radical SAM superfamily. MoaA family.</text>
</comment>
<keyword evidence="14" id="KW-0614">Plasmid</keyword>
<evidence type="ECO:0000256" key="9">
    <source>
        <dbReference type="ARBA" id="ARBA00023150"/>
    </source>
</evidence>
<comment type="function">
    <text evidence="12">Catalyzes the cyclization of GTP to (8S)-3',8-cyclo-7,8-dihydroguanosine 5'-triphosphate.</text>
</comment>
<dbReference type="InterPro" id="IPR007197">
    <property type="entry name" value="rSAM"/>
</dbReference>
<feature type="binding site" evidence="12">
    <location>
        <position position="42"/>
    </location>
    <ligand>
        <name>[4Fe-4S] cluster</name>
        <dbReference type="ChEBI" id="CHEBI:49883"/>
        <label>1</label>
        <note>4Fe-4S-S-AdoMet</note>
    </ligand>
</feature>
<dbReference type="GO" id="GO:0005525">
    <property type="term" value="F:GTP binding"/>
    <property type="evidence" value="ECO:0007669"/>
    <property type="project" value="UniProtKB-UniRule"/>
</dbReference>
<comment type="pathway">
    <text evidence="12">Cofactor biosynthesis; molybdopterin biosynthesis.</text>
</comment>
<feature type="binding site" evidence="12">
    <location>
        <position position="44"/>
    </location>
    <ligand>
        <name>S-adenosyl-L-methionine</name>
        <dbReference type="ChEBI" id="CHEBI:59789"/>
    </ligand>
</feature>
<accession>R4WT82</accession>
<dbReference type="PROSITE" id="PS01305">
    <property type="entry name" value="MOAA_NIFB_PQQE"/>
    <property type="match status" value="1"/>
</dbReference>
<keyword evidence="6 12" id="KW-0408">Iron</keyword>
<evidence type="ECO:0000256" key="8">
    <source>
        <dbReference type="ARBA" id="ARBA00023134"/>
    </source>
</evidence>
<dbReference type="Proteomes" id="UP000013966">
    <property type="component" value="Plasmid p1"/>
</dbReference>
<dbReference type="Pfam" id="PF06463">
    <property type="entry name" value="Mob_synth_C"/>
    <property type="match status" value="1"/>
</dbReference>
<dbReference type="InterPro" id="IPR006638">
    <property type="entry name" value="Elp3/MiaA/NifB-like_rSAM"/>
</dbReference>
<feature type="binding site" evidence="12">
    <location>
        <position position="114"/>
    </location>
    <ligand>
        <name>GTP</name>
        <dbReference type="ChEBI" id="CHEBI:37565"/>
    </ligand>
</feature>
<keyword evidence="2 12" id="KW-0004">4Fe-4S</keyword>
<keyword evidence="15" id="KW-1185">Reference proteome</keyword>
<evidence type="ECO:0000256" key="10">
    <source>
        <dbReference type="ARBA" id="ARBA00023239"/>
    </source>
</evidence>
<keyword evidence="5 12" id="KW-0547">Nucleotide-binding</keyword>
<evidence type="ECO:0000256" key="7">
    <source>
        <dbReference type="ARBA" id="ARBA00023014"/>
    </source>
</evidence>
<sequence>MNTLELPPLARADLRDLRPLDRRGRALKDLRLSVIDQCNFRCSYCMPKDVFTKDYPFLSSDEWLSFDQMFTMCRAFMQLGVEKIRLTGGEPLLRKGLETLIARLATLDTDLALTTNGSLLAARAHGLKQAGLKRVTVSLDAIDGDLFARMNGVGFPVARVLEGIDAAIDAGLAPLKINVVIEKGVNELQILPLARHFYRRPVDLRFIEYMDVGGAHGWSSDKIVRSDSILTLLRRHFSLEADSGGDTGSTSVNYRFADGLARVGFVSSMSHPFCSTCSRARVSADGQLFSCLFATQSFDLKPWLDAAITSDELIDVVRARWTQRDDRYSELRGTKPPQDSRKRYPTVRMSLVGG</sequence>
<dbReference type="SMART" id="SM00729">
    <property type="entry name" value="Elp3"/>
    <property type="match status" value="1"/>
</dbReference>
<evidence type="ECO:0000313" key="15">
    <source>
        <dbReference type="Proteomes" id="UP000013966"/>
    </source>
</evidence>
<reference evidence="14 15" key="1">
    <citation type="journal article" date="2013" name="Genome Announc.">
        <title>Complete Genome Sequence of Burkholderia sp. Strain RPE64, Bacterial Symbiont of the Bean Bug Riptortus pedestris.</title>
        <authorList>
            <person name="Shibata T.F."/>
            <person name="Maeda T."/>
            <person name="Nikoh N."/>
            <person name="Yamaguchi K."/>
            <person name="Oshima K."/>
            <person name="Hattori M."/>
            <person name="Nishiyama T."/>
            <person name="Hasebe M."/>
            <person name="Fukatsu T."/>
            <person name="Kikuchi Y."/>
            <person name="Shigenobu S."/>
        </authorList>
    </citation>
    <scope>NUCLEOTIDE SEQUENCE [LARGE SCALE GENOMIC DNA]</scope>
    <source>
        <plasmid evidence="14 15">p1</plasmid>
    </source>
</reference>
<dbReference type="AlphaFoldDB" id="R4WT82"/>
<dbReference type="EMBL" id="AP013061">
    <property type="protein sequence ID" value="BAN27813.1"/>
    <property type="molecule type" value="Genomic_DNA"/>
</dbReference>
<keyword evidence="8 12" id="KW-0342">GTP-binding</keyword>
<evidence type="ECO:0000256" key="4">
    <source>
        <dbReference type="ARBA" id="ARBA00022723"/>
    </source>
</evidence>
<dbReference type="GO" id="GO:0061798">
    <property type="term" value="F:GTP 3',8'-cyclase activity"/>
    <property type="evidence" value="ECO:0007669"/>
    <property type="project" value="UniProtKB-UniRule"/>
</dbReference>
<dbReference type="HOGENOM" id="CLU_009273_0_1_4"/>
<dbReference type="InterPro" id="IPR000385">
    <property type="entry name" value="MoaA_NifB_PqqE_Fe-S-bd_CS"/>
</dbReference>
<feature type="domain" description="Radical SAM core" evidence="13">
    <location>
        <begin position="22"/>
        <end position="242"/>
    </location>
</feature>
<dbReference type="GO" id="GO:0046872">
    <property type="term" value="F:metal ion binding"/>
    <property type="evidence" value="ECO:0007669"/>
    <property type="project" value="UniProtKB-KW"/>
</dbReference>
<evidence type="ECO:0000256" key="1">
    <source>
        <dbReference type="ARBA" id="ARBA00012167"/>
    </source>
</evidence>
<feature type="binding site" evidence="12">
    <location>
        <position position="38"/>
    </location>
    <ligand>
        <name>[4Fe-4S] cluster</name>
        <dbReference type="ChEBI" id="CHEBI:49883"/>
        <label>1</label>
        <note>4Fe-4S-S-AdoMet</note>
    </ligand>
</feature>
<feature type="binding site" evidence="12">
    <location>
        <position position="274"/>
    </location>
    <ligand>
        <name>[4Fe-4S] cluster</name>
        <dbReference type="ChEBI" id="CHEBI:49883"/>
        <label>2</label>
        <note>4Fe-4S-substrate</note>
    </ligand>
</feature>
<keyword evidence="3 12" id="KW-0949">S-adenosyl-L-methionine</keyword>
<dbReference type="GO" id="GO:0051539">
    <property type="term" value="F:4 iron, 4 sulfur cluster binding"/>
    <property type="evidence" value="ECO:0007669"/>
    <property type="project" value="UniProtKB-UniRule"/>
</dbReference>
<gene>
    <name evidence="12" type="primary">moaA</name>
    <name evidence="14" type="ORF">BRPE64_DCDS08770</name>
</gene>
<dbReference type="SFLD" id="SFLDG01067">
    <property type="entry name" value="SPASM/twitch_domain_containing"/>
    <property type="match status" value="1"/>
</dbReference>
<dbReference type="HAMAP" id="MF_01225_B">
    <property type="entry name" value="MoaA_B"/>
    <property type="match status" value="1"/>
</dbReference>
<feature type="binding site" evidence="12">
    <location>
        <position position="31"/>
    </location>
    <ligand>
        <name>GTP</name>
        <dbReference type="ChEBI" id="CHEBI:37565"/>
    </ligand>
</feature>
<feature type="binding site" evidence="12">
    <location>
        <position position="85"/>
    </location>
    <ligand>
        <name>GTP</name>
        <dbReference type="ChEBI" id="CHEBI:37565"/>
    </ligand>
</feature>
<name>R4WT82_9BURK</name>
<keyword evidence="4 12" id="KW-0479">Metal-binding</keyword>
<dbReference type="RefSeq" id="WP_016348521.1">
    <property type="nucleotide sequence ID" value="NC_021289.1"/>
</dbReference>
<feature type="binding site" evidence="12">
    <location>
        <begin position="279"/>
        <end position="281"/>
    </location>
    <ligand>
        <name>GTP</name>
        <dbReference type="ChEBI" id="CHEBI:37565"/>
    </ligand>
</feature>
<keyword evidence="9 12" id="KW-0501">Molybdenum cofactor biosynthesis</keyword>
<evidence type="ECO:0000256" key="12">
    <source>
        <dbReference type="HAMAP-Rule" id="MF_01225"/>
    </source>
</evidence>
<dbReference type="PANTHER" id="PTHR22960">
    <property type="entry name" value="MOLYBDOPTERIN COFACTOR SYNTHESIS PROTEIN A"/>
    <property type="match status" value="1"/>
</dbReference>
<dbReference type="InterPro" id="IPR050105">
    <property type="entry name" value="MoCo_biosynth_MoaA/MoaC"/>
</dbReference>
<comment type="catalytic activity">
    <reaction evidence="11 12">
        <text>GTP + AH2 + S-adenosyl-L-methionine = (8S)-3',8-cyclo-7,8-dihydroguanosine 5'-triphosphate + 5'-deoxyadenosine + L-methionine + A + H(+)</text>
        <dbReference type="Rhea" id="RHEA:49576"/>
        <dbReference type="ChEBI" id="CHEBI:13193"/>
        <dbReference type="ChEBI" id="CHEBI:15378"/>
        <dbReference type="ChEBI" id="CHEBI:17319"/>
        <dbReference type="ChEBI" id="CHEBI:17499"/>
        <dbReference type="ChEBI" id="CHEBI:37565"/>
        <dbReference type="ChEBI" id="CHEBI:57844"/>
        <dbReference type="ChEBI" id="CHEBI:59789"/>
        <dbReference type="ChEBI" id="CHEBI:131766"/>
        <dbReference type="EC" id="4.1.99.22"/>
    </reaction>
</comment>
<feature type="binding site" evidence="12">
    <location>
        <position position="277"/>
    </location>
    <ligand>
        <name>[4Fe-4S] cluster</name>
        <dbReference type="ChEBI" id="CHEBI:49883"/>
        <label>2</label>
        <note>4Fe-4S-substrate</note>
    </ligand>
</feature>
<dbReference type="InterPro" id="IPR058240">
    <property type="entry name" value="rSAM_sf"/>
</dbReference>
<dbReference type="GO" id="GO:1904047">
    <property type="term" value="F:S-adenosyl-L-methionine binding"/>
    <property type="evidence" value="ECO:0007669"/>
    <property type="project" value="UniProtKB-UniRule"/>
</dbReference>
<dbReference type="CDD" id="cd21117">
    <property type="entry name" value="Twitch_MoaA"/>
    <property type="match status" value="1"/>
</dbReference>
<dbReference type="SFLD" id="SFLDG01383">
    <property type="entry name" value="cyclic_pyranopterin_phosphate"/>
    <property type="match status" value="1"/>
</dbReference>
<dbReference type="InterPro" id="IPR013483">
    <property type="entry name" value="MoaA"/>
</dbReference>
<feature type="binding site" evidence="12">
    <location>
        <position position="138"/>
    </location>
    <ligand>
        <name>S-adenosyl-L-methionine</name>
        <dbReference type="ChEBI" id="CHEBI:59789"/>
    </ligand>
</feature>
<evidence type="ECO:0000256" key="11">
    <source>
        <dbReference type="ARBA" id="ARBA00048697"/>
    </source>
</evidence>
<reference evidence="14 15" key="2">
    <citation type="journal article" date="2018" name="Int. J. Syst. Evol. Microbiol.">
        <title>Burkholderia insecticola sp. nov., a gut symbiotic bacterium of the bean bug Riptortus pedestris.</title>
        <authorList>
            <person name="Takeshita K."/>
            <person name="Tamaki H."/>
            <person name="Ohbayashi T."/>
            <person name="Meng X.-Y."/>
            <person name="Sone T."/>
            <person name="Mitani Y."/>
            <person name="Peeters C."/>
            <person name="Kikuchi Y."/>
            <person name="Vandamme P."/>
        </authorList>
    </citation>
    <scope>NUCLEOTIDE SEQUENCE [LARGE SCALE GENOMIC DNA]</scope>
    <source>
        <strain evidence="14">RPE64</strain>
        <plasmid evidence="14 15">p1</plasmid>
    </source>
</reference>
<dbReference type="InterPro" id="IPR040064">
    <property type="entry name" value="MoaA-like"/>
</dbReference>
<dbReference type="GO" id="GO:0006777">
    <property type="term" value="P:Mo-molybdopterin cofactor biosynthetic process"/>
    <property type="evidence" value="ECO:0007669"/>
    <property type="project" value="UniProtKB-UniRule"/>
</dbReference>
<proteinExistence type="inferred from homology"/>
<evidence type="ECO:0000259" key="13">
    <source>
        <dbReference type="PROSITE" id="PS51918"/>
    </source>
</evidence>